<gene>
    <name evidence="1" type="ORF">HG542_08955</name>
</gene>
<reference evidence="1 2" key="1">
    <citation type="submission" date="2020-04" db="EMBL/GenBank/DDBJ databases">
        <title>Draft Genome Sequence of Streptomyces morookaense DSM 40503, an 8-azaguanine-producing strain.</title>
        <authorList>
            <person name="Qi J."/>
            <person name="Gao J.-M."/>
        </authorList>
    </citation>
    <scope>NUCLEOTIDE SEQUENCE [LARGE SCALE GENOMIC DNA]</scope>
    <source>
        <strain evidence="1 2">DSM 40503</strain>
    </source>
</reference>
<name>A0A7Y7E725_STRMO</name>
<organism evidence="1 2">
    <name type="scientific">Streptomyces morookaense</name>
    <name type="common">Streptoverticillium morookaense</name>
    <dbReference type="NCBI Taxonomy" id="1970"/>
    <lineage>
        <taxon>Bacteria</taxon>
        <taxon>Bacillati</taxon>
        <taxon>Actinomycetota</taxon>
        <taxon>Actinomycetes</taxon>
        <taxon>Kitasatosporales</taxon>
        <taxon>Streptomycetaceae</taxon>
        <taxon>Streptomyces</taxon>
    </lineage>
</organism>
<dbReference type="EMBL" id="JABBXF010000016">
    <property type="protein sequence ID" value="NVK77792.1"/>
    <property type="molecule type" value="Genomic_DNA"/>
</dbReference>
<protein>
    <submittedName>
        <fullName evidence="1">DUF2795 domain-containing protein</fullName>
    </submittedName>
</protein>
<proteinExistence type="predicted"/>
<accession>A0A7Y7E725</accession>
<evidence type="ECO:0000313" key="2">
    <source>
        <dbReference type="Proteomes" id="UP000587462"/>
    </source>
</evidence>
<dbReference type="Proteomes" id="UP000587462">
    <property type="component" value="Unassembled WGS sequence"/>
</dbReference>
<keyword evidence="2" id="KW-1185">Reference proteome</keyword>
<comment type="caution">
    <text evidence="1">The sequence shown here is derived from an EMBL/GenBank/DDBJ whole genome shotgun (WGS) entry which is preliminary data.</text>
</comment>
<sequence>MAKTNPIELQKCLKGMDYPATKEKLVDHAKKHGATKSTVDALSAMPKKEYESPAAVTKAAVKEGGK</sequence>
<evidence type="ECO:0000313" key="1">
    <source>
        <dbReference type="EMBL" id="NVK77792.1"/>
    </source>
</evidence>
<dbReference type="AlphaFoldDB" id="A0A7Y7E725"/>
<dbReference type="InterPro" id="IPR021527">
    <property type="entry name" value="DUF2795"/>
</dbReference>
<dbReference type="Pfam" id="PF11387">
    <property type="entry name" value="DUF2795"/>
    <property type="match status" value="1"/>
</dbReference>
<dbReference type="RefSeq" id="WP_171079581.1">
    <property type="nucleotide sequence ID" value="NZ_BNBU01000003.1"/>
</dbReference>